<evidence type="ECO:0000313" key="2">
    <source>
        <dbReference type="Proteomes" id="UP001482620"/>
    </source>
</evidence>
<reference evidence="1 2" key="1">
    <citation type="submission" date="2021-06" db="EMBL/GenBank/DDBJ databases">
        <authorList>
            <person name="Palmer J.M."/>
        </authorList>
    </citation>
    <scope>NUCLEOTIDE SEQUENCE [LARGE SCALE GENOMIC DNA]</scope>
    <source>
        <strain evidence="2">if_2019</strain>
        <tissue evidence="1">Muscle</tissue>
    </source>
</reference>
<accession>A0ABV0UR39</accession>
<name>A0ABV0UR39_9TELE</name>
<proteinExistence type="predicted"/>
<evidence type="ECO:0000313" key="1">
    <source>
        <dbReference type="EMBL" id="MEQ2246613.1"/>
    </source>
</evidence>
<keyword evidence="2" id="KW-1185">Reference proteome</keyword>
<comment type="caution">
    <text evidence="1">The sequence shown here is derived from an EMBL/GenBank/DDBJ whole genome shotgun (WGS) entry which is preliminary data.</text>
</comment>
<organism evidence="1 2">
    <name type="scientific">Ilyodon furcidens</name>
    <name type="common">goldbreast splitfin</name>
    <dbReference type="NCBI Taxonomy" id="33524"/>
    <lineage>
        <taxon>Eukaryota</taxon>
        <taxon>Metazoa</taxon>
        <taxon>Chordata</taxon>
        <taxon>Craniata</taxon>
        <taxon>Vertebrata</taxon>
        <taxon>Euteleostomi</taxon>
        <taxon>Actinopterygii</taxon>
        <taxon>Neopterygii</taxon>
        <taxon>Teleostei</taxon>
        <taxon>Neoteleostei</taxon>
        <taxon>Acanthomorphata</taxon>
        <taxon>Ovalentaria</taxon>
        <taxon>Atherinomorphae</taxon>
        <taxon>Cyprinodontiformes</taxon>
        <taxon>Goodeidae</taxon>
        <taxon>Ilyodon</taxon>
    </lineage>
</organism>
<sequence>MECCGGRVVFNHRKSKLSSLRWPLLYHTQLLSESSMKTGAMGGITCSLSADIAALFHRGNESYGREKPFQASSLKRTLMSSVRGIFRSSATQNAAGDPSCPLPTPSRKALLKKLGESCNILLPFGLIKFFKYD</sequence>
<dbReference type="Proteomes" id="UP001482620">
    <property type="component" value="Unassembled WGS sequence"/>
</dbReference>
<protein>
    <submittedName>
        <fullName evidence="1">Uncharacterized protein</fullName>
    </submittedName>
</protein>
<gene>
    <name evidence="1" type="ORF">ILYODFUR_001226</name>
</gene>
<dbReference type="EMBL" id="JAHRIQ010081150">
    <property type="protein sequence ID" value="MEQ2246613.1"/>
    <property type="molecule type" value="Genomic_DNA"/>
</dbReference>